<dbReference type="PROSITE" id="PS50157">
    <property type="entry name" value="ZINC_FINGER_C2H2_2"/>
    <property type="match status" value="3"/>
</dbReference>
<dbReference type="PANTHER" id="PTHR45935:SF27">
    <property type="entry name" value="ZINC FINGER PROTEIN 446"/>
    <property type="match status" value="1"/>
</dbReference>
<dbReference type="RefSeq" id="XP_012981191.1">
    <property type="nucleotide sequence ID" value="XM_013125737.3"/>
</dbReference>
<keyword evidence="8 10" id="KW-0539">Nucleus</keyword>
<dbReference type="SMART" id="SM00431">
    <property type="entry name" value="SCAN"/>
    <property type="match status" value="1"/>
</dbReference>
<dbReference type="InterPro" id="IPR050916">
    <property type="entry name" value="SCAN-C2H2_zinc_finger"/>
</dbReference>
<dbReference type="FunFam" id="3.30.160.60:FF:000340">
    <property type="entry name" value="zinc finger protein 473 isoform X1"/>
    <property type="match status" value="1"/>
</dbReference>
<evidence type="ECO:0000256" key="3">
    <source>
        <dbReference type="ARBA" id="ARBA00022771"/>
    </source>
</evidence>
<keyword evidence="2" id="KW-0677">Repeat</keyword>
<dbReference type="KEGG" id="maua:101824319"/>
<organism evidence="14 15">
    <name type="scientific">Mesocricetus auratus</name>
    <name type="common">Golden hamster</name>
    <dbReference type="NCBI Taxonomy" id="10036"/>
    <lineage>
        <taxon>Eukaryota</taxon>
        <taxon>Metazoa</taxon>
        <taxon>Chordata</taxon>
        <taxon>Craniata</taxon>
        <taxon>Vertebrata</taxon>
        <taxon>Euteleostomi</taxon>
        <taxon>Mammalia</taxon>
        <taxon>Eutheria</taxon>
        <taxon>Euarchontoglires</taxon>
        <taxon>Glires</taxon>
        <taxon>Rodentia</taxon>
        <taxon>Myomorpha</taxon>
        <taxon>Muroidea</taxon>
        <taxon>Cricetidae</taxon>
        <taxon>Cricetinae</taxon>
        <taxon>Mesocricetus</taxon>
    </lineage>
</organism>
<dbReference type="GO" id="GO:0006355">
    <property type="term" value="P:regulation of DNA-templated transcription"/>
    <property type="evidence" value="ECO:0007669"/>
    <property type="project" value="InterPro"/>
</dbReference>
<dbReference type="GO" id="GO:0005634">
    <property type="term" value="C:nucleus"/>
    <property type="evidence" value="ECO:0007669"/>
    <property type="project" value="UniProtKB-SubCell"/>
</dbReference>
<evidence type="ECO:0000259" key="12">
    <source>
        <dbReference type="PROSITE" id="PS50157"/>
    </source>
</evidence>
<dbReference type="CTD" id="55663"/>
<evidence type="ECO:0000259" key="13">
    <source>
        <dbReference type="PROSITE" id="PS50804"/>
    </source>
</evidence>
<dbReference type="FunFam" id="1.10.4020.10:FF:000001">
    <property type="entry name" value="zinc finger protein 263 isoform X1"/>
    <property type="match status" value="1"/>
</dbReference>
<dbReference type="Gene3D" id="1.10.4020.10">
    <property type="entry name" value="DNA breaking-rejoining enzymes"/>
    <property type="match status" value="1"/>
</dbReference>
<keyword evidence="5" id="KW-0805">Transcription regulation</keyword>
<evidence type="ECO:0000256" key="10">
    <source>
        <dbReference type="PROSITE-ProRule" id="PRU00187"/>
    </source>
</evidence>
<evidence type="ECO:0000256" key="8">
    <source>
        <dbReference type="ARBA" id="ARBA00023242"/>
    </source>
</evidence>
<dbReference type="PROSITE" id="PS00028">
    <property type="entry name" value="ZINC_FINGER_C2H2_1"/>
    <property type="match status" value="3"/>
</dbReference>
<feature type="region of interest" description="Disordered" evidence="11">
    <location>
        <begin position="241"/>
        <end position="274"/>
    </location>
</feature>
<dbReference type="Gene3D" id="3.30.160.60">
    <property type="entry name" value="Classic Zinc Finger"/>
    <property type="match status" value="3"/>
</dbReference>
<evidence type="ECO:0000256" key="1">
    <source>
        <dbReference type="ARBA" id="ARBA00022723"/>
    </source>
</evidence>
<dbReference type="InterPro" id="IPR038269">
    <property type="entry name" value="SCAN_sf"/>
</dbReference>
<dbReference type="FunFam" id="3.30.160.60:FF:001613">
    <property type="entry name" value="Zinc finger protein 446"/>
    <property type="match status" value="1"/>
</dbReference>
<protein>
    <submittedName>
        <fullName evidence="15">Zinc finger protein 446 isoform X1</fullName>
    </submittedName>
</protein>
<feature type="region of interest" description="Disordered" evidence="11">
    <location>
        <begin position="127"/>
        <end position="219"/>
    </location>
</feature>
<sequence>MSSPLGPPHLALRDSETTIEEPEAARLRFRGFCYEEVEGPREALSRLRELCHQWLQPESCSKEQMVELLVLEQFLGVLPPEIQAWVRGQRPGNPEEAAALVEGLQHDPGQLLGWITAHILKPKMLLTTQQTQESSGSHHVSVATESSEAGPSEAPQDSGIDGSTQISCSIKEEDSGDGQETGSPNPFLPSQAPEGHVGHQEPASTSSQPGRTQKEWGPLDSSQKELYWGVMVEKCGTVVSQASLPPLEPDRHVESELRPKQETPHAGPESLGGLLPEVGAVAGPGLVQACTSSPSESRSLCKDPSGLSPTALLEAPARPTPRKLYTCQQCGRSFDWKSVFIIHHRTHLGEPGQERPPQVSREPALRHSTGLRAYVCVECGRSFSWKSQLVIHRKSHVGQRRHFCGDCGCSFDWKFQLVIHRKTHQPEGP</sequence>
<dbReference type="SUPFAM" id="SSF47353">
    <property type="entry name" value="Retrovirus capsid dimerization domain-like"/>
    <property type="match status" value="1"/>
</dbReference>
<feature type="compositionally biased region" description="Polar residues" evidence="11">
    <location>
        <begin position="127"/>
        <end position="149"/>
    </location>
</feature>
<dbReference type="SUPFAM" id="SSF57667">
    <property type="entry name" value="beta-beta-alpha zinc fingers"/>
    <property type="match status" value="2"/>
</dbReference>
<dbReference type="Pfam" id="PF02023">
    <property type="entry name" value="SCAN"/>
    <property type="match status" value="1"/>
</dbReference>
<dbReference type="Proteomes" id="UP000886700">
    <property type="component" value="Unplaced"/>
</dbReference>
<dbReference type="PANTHER" id="PTHR45935">
    <property type="entry name" value="PROTEIN ZBED8-RELATED"/>
    <property type="match status" value="1"/>
</dbReference>
<dbReference type="InterPro" id="IPR003309">
    <property type="entry name" value="SCAN_dom"/>
</dbReference>
<evidence type="ECO:0000256" key="9">
    <source>
        <dbReference type="PROSITE-ProRule" id="PRU00042"/>
    </source>
</evidence>
<dbReference type="Pfam" id="PF00096">
    <property type="entry name" value="zf-C2H2"/>
    <property type="match status" value="1"/>
</dbReference>
<dbReference type="Gene3D" id="6.10.140.140">
    <property type="match status" value="1"/>
</dbReference>
<evidence type="ECO:0000256" key="5">
    <source>
        <dbReference type="ARBA" id="ARBA00023015"/>
    </source>
</evidence>
<accession>A0A1U8CNT4</accession>
<feature type="domain" description="C2H2-type" evidence="12">
    <location>
        <begin position="325"/>
        <end position="352"/>
    </location>
</feature>
<dbReference type="Pfam" id="PF01352">
    <property type="entry name" value="KRAB"/>
    <property type="match status" value="1"/>
</dbReference>
<reference evidence="15" key="1">
    <citation type="submission" date="2025-08" db="UniProtKB">
        <authorList>
            <consortium name="RefSeq"/>
        </authorList>
    </citation>
    <scope>IDENTIFICATION</scope>
    <source>
        <tissue evidence="15">Liver</tissue>
    </source>
</reference>
<dbReference type="SUPFAM" id="SSF109640">
    <property type="entry name" value="KRAB domain (Kruppel-associated box)"/>
    <property type="match status" value="1"/>
</dbReference>
<evidence type="ECO:0000256" key="2">
    <source>
        <dbReference type="ARBA" id="ARBA00022737"/>
    </source>
</evidence>
<dbReference type="GeneID" id="101824319"/>
<keyword evidence="4" id="KW-0862">Zinc</keyword>
<evidence type="ECO:0000256" key="6">
    <source>
        <dbReference type="ARBA" id="ARBA00023125"/>
    </source>
</evidence>
<dbReference type="CDD" id="cd07765">
    <property type="entry name" value="KRAB_A-box"/>
    <property type="match status" value="1"/>
</dbReference>
<keyword evidence="6" id="KW-0238">DNA-binding</keyword>
<name>A0A1U8CNT4_MESAU</name>
<evidence type="ECO:0000256" key="11">
    <source>
        <dbReference type="SAM" id="MobiDB-lite"/>
    </source>
</evidence>
<evidence type="ECO:0000313" key="15">
    <source>
        <dbReference type="RefSeq" id="XP_012981191.1"/>
    </source>
</evidence>
<evidence type="ECO:0000256" key="7">
    <source>
        <dbReference type="ARBA" id="ARBA00023163"/>
    </source>
</evidence>
<dbReference type="InterPro" id="IPR036051">
    <property type="entry name" value="KRAB_dom_sf"/>
</dbReference>
<feature type="compositionally biased region" description="Polar residues" evidence="11">
    <location>
        <begin position="202"/>
        <end position="211"/>
    </location>
</feature>
<proteinExistence type="predicted"/>
<dbReference type="SMART" id="SM00355">
    <property type="entry name" value="ZnF_C2H2"/>
    <property type="match status" value="3"/>
</dbReference>
<dbReference type="InterPro" id="IPR013087">
    <property type="entry name" value="Znf_C2H2_type"/>
</dbReference>
<feature type="domain" description="C2H2-type" evidence="12">
    <location>
        <begin position="402"/>
        <end position="429"/>
    </location>
</feature>
<gene>
    <name evidence="15" type="primary">Znf446</name>
</gene>
<dbReference type="InterPro" id="IPR001909">
    <property type="entry name" value="KRAB"/>
</dbReference>
<comment type="subcellular location">
    <subcellularLocation>
        <location evidence="10">Nucleus</location>
    </subcellularLocation>
</comment>
<keyword evidence="7" id="KW-0804">Transcription</keyword>
<dbReference type="AlphaFoldDB" id="A0A1U8CNT4"/>
<feature type="domain" description="C2H2-type" evidence="12">
    <location>
        <begin position="374"/>
        <end position="401"/>
    </location>
</feature>
<dbReference type="GO" id="GO:0003677">
    <property type="term" value="F:DNA binding"/>
    <property type="evidence" value="ECO:0007669"/>
    <property type="project" value="UniProtKB-KW"/>
</dbReference>
<evidence type="ECO:0000256" key="4">
    <source>
        <dbReference type="ARBA" id="ARBA00022833"/>
    </source>
</evidence>
<feature type="domain" description="SCAN box" evidence="13">
    <location>
        <begin position="26"/>
        <end position="107"/>
    </location>
</feature>
<feature type="compositionally biased region" description="Basic and acidic residues" evidence="11">
    <location>
        <begin position="248"/>
        <end position="263"/>
    </location>
</feature>
<keyword evidence="1" id="KW-0479">Metal-binding</keyword>
<keyword evidence="14" id="KW-1185">Reference proteome</keyword>
<dbReference type="GO" id="GO:0008270">
    <property type="term" value="F:zinc ion binding"/>
    <property type="evidence" value="ECO:0007669"/>
    <property type="project" value="UniProtKB-KW"/>
</dbReference>
<dbReference type="InterPro" id="IPR036236">
    <property type="entry name" value="Znf_C2H2_sf"/>
</dbReference>
<keyword evidence="3 9" id="KW-0863">Zinc-finger</keyword>
<dbReference type="CDD" id="cd07936">
    <property type="entry name" value="SCAN"/>
    <property type="match status" value="1"/>
</dbReference>
<dbReference type="OrthoDB" id="6077919at2759"/>
<evidence type="ECO:0000313" key="14">
    <source>
        <dbReference type="Proteomes" id="UP000886700"/>
    </source>
</evidence>
<dbReference type="PROSITE" id="PS50804">
    <property type="entry name" value="SCAN_BOX"/>
    <property type="match status" value="1"/>
</dbReference>